<dbReference type="FunFam" id="3.40.50.1970:FF:000003">
    <property type="entry name" value="Alcohol dehydrogenase, iron-containing"/>
    <property type="match status" value="1"/>
</dbReference>
<feature type="domain" description="Fe-containing alcohol dehydrogenase-like C-terminal" evidence="6">
    <location>
        <begin position="198"/>
        <end position="382"/>
    </location>
</feature>
<evidence type="ECO:0000256" key="3">
    <source>
        <dbReference type="ARBA" id="ARBA00023002"/>
    </source>
</evidence>
<dbReference type="InterPro" id="IPR018211">
    <property type="entry name" value="ADH_Fe_CS"/>
</dbReference>
<dbReference type="RefSeq" id="WP_089341774.1">
    <property type="nucleotide sequence ID" value="NZ_FXAN01000094.1"/>
</dbReference>
<evidence type="ECO:0000313" key="8">
    <source>
        <dbReference type="Proteomes" id="UP000198460"/>
    </source>
</evidence>
<dbReference type="CDD" id="cd14861">
    <property type="entry name" value="Fe-ADH-like"/>
    <property type="match status" value="1"/>
</dbReference>
<dbReference type="InterPro" id="IPR056798">
    <property type="entry name" value="ADH_Fe_C"/>
</dbReference>
<keyword evidence="4" id="KW-0520">NAD</keyword>
<gene>
    <name evidence="7" type="ORF">BSIN_0868</name>
</gene>
<evidence type="ECO:0000313" key="7">
    <source>
        <dbReference type="EMBL" id="SMG02248.1"/>
    </source>
</evidence>
<dbReference type="InterPro" id="IPR039697">
    <property type="entry name" value="Alcohol_dehydrogenase_Fe"/>
</dbReference>
<dbReference type="PROSITE" id="PS00913">
    <property type="entry name" value="ADH_IRON_1"/>
    <property type="match status" value="1"/>
</dbReference>
<protein>
    <submittedName>
        <fullName evidence="7">Alcohol dehydrogenase</fullName>
        <ecNumber evidence="7">1.1.1.1</ecNumber>
    </submittedName>
</protein>
<evidence type="ECO:0000256" key="1">
    <source>
        <dbReference type="ARBA" id="ARBA00001962"/>
    </source>
</evidence>
<dbReference type="EC" id="1.1.1.1" evidence="7"/>
<evidence type="ECO:0000256" key="2">
    <source>
        <dbReference type="ARBA" id="ARBA00007358"/>
    </source>
</evidence>
<sequence length="390" mass="41684">MTYQEVPCIDWHYPTAIKVGPGRIRETPHWCLQHGITRPLLVTDPFIAEQPYTGTLIERFRAAGIDVQLFDQIKGNPTGGNVAAGLDVYRRSERNGVVALGGGSPIDAAKAIALMTGQTGQLWDYEDVGNPEATINAAGIAPMIAIPTTAGTGSETGRAAVITDEQARVKRTMLHLKMMPRVAILDAELTLGLPPGLTAATGMDALTHCLEAWCSPVYHPMAEGIAAEGMRLIRHALPAVLSDGNDVHARQQMLVASALGAASFQRGLGAVHAMAQTLGALYDAHHGLLNAVLLPYVLRANAAMPQEPLERLARYLDLPGTGLEAILQWVLTLRREGGIPHTLRTLGIDGSQTDLICRMAVADGCSNTNPVAVSTDYYRRLLDCALDGVL</sequence>
<reference evidence="7 8" key="1">
    <citation type="submission" date="2017-04" db="EMBL/GenBank/DDBJ databases">
        <authorList>
            <person name="Afonso C.L."/>
            <person name="Miller P.J."/>
            <person name="Scott M.A."/>
            <person name="Spackman E."/>
            <person name="Goraichik I."/>
            <person name="Dimitrov K.M."/>
            <person name="Suarez D.L."/>
            <person name="Swayne D.E."/>
        </authorList>
    </citation>
    <scope>NUCLEOTIDE SEQUENCE [LARGE SCALE GENOMIC DNA]</scope>
    <source>
        <strain evidence="7">LMG 28154</strain>
    </source>
</reference>
<dbReference type="Pfam" id="PF25137">
    <property type="entry name" value="ADH_Fe_C"/>
    <property type="match status" value="1"/>
</dbReference>
<dbReference type="SUPFAM" id="SSF56796">
    <property type="entry name" value="Dehydroquinate synthase-like"/>
    <property type="match status" value="1"/>
</dbReference>
<dbReference type="EMBL" id="FXAN01000094">
    <property type="protein sequence ID" value="SMG02248.1"/>
    <property type="molecule type" value="Genomic_DNA"/>
</dbReference>
<evidence type="ECO:0000259" key="5">
    <source>
        <dbReference type="Pfam" id="PF00465"/>
    </source>
</evidence>
<comment type="similarity">
    <text evidence="2">Belongs to the iron-containing alcohol dehydrogenase family.</text>
</comment>
<organism evidence="7 8">
    <name type="scientific">Burkholderia singularis</name>
    <dbReference type="NCBI Taxonomy" id="1503053"/>
    <lineage>
        <taxon>Bacteria</taxon>
        <taxon>Pseudomonadati</taxon>
        <taxon>Pseudomonadota</taxon>
        <taxon>Betaproteobacteria</taxon>
        <taxon>Burkholderiales</taxon>
        <taxon>Burkholderiaceae</taxon>
        <taxon>Burkholderia</taxon>
        <taxon>pseudomallei group</taxon>
    </lineage>
</organism>
<name>A0A238HAN6_9BURK</name>
<dbReference type="PANTHER" id="PTHR11496">
    <property type="entry name" value="ALCOHOL DEHYDROGENASE"/>
    <property type="match status" value="1"/>
</dbReference>
<dbReference type="FunFam" id="1.20.1090.10:FF:000001">
    <property type="entry name" value="Aldehyde-alcohol dehydrogenase"/>
    <property type="match status" value="1"/>
</dbReference>
<evidence type="ECO:0000256" key="4">
    <source>
        <dbReference type="ARBA" id="ARBA00023027"/>
    </source>
</evidence>
<proteinExistence type="inferred from homology"/>
<dbReference type="GO" id="GO:0046872">
    <property type="term" value="F:metal ion binding"/>
    <property type="evidence" value="ECO:0007669"/>
    <property type="project" value="InterPro"/>
</dbReference>
<evidence type="ECO:0000259" key="6">
    <source>
        <dbReference type="Pfam" id="PF25137"/>
    </source>
</evidence>
<accession>A0A238HAN6</accession>
<dbReference type="InterPro" id="IPR001670">
    <property type="entry name" value="ADH_Fe/GldA"/>
</dbReference>
<dbReference type="Gene3D" id="1.20.1090.10">
    <property type="entry name" value="Dehydroquinate synthase-like - alpha domain"/>
    <property type="match status" value="1"/>
</dbReference>
<feature type="domain" description="Alcohol dehydrogenase iron-type/glycerol dehydrogenase GldA" evidence="5">
    <location>
        <begin position="14"/>
        <end position="186"/>
    </location>
</feature>
<dbReference type="GO" id="GO:0004022">
    <property type="term" value="F:alcohol dehydrogenase (NAD+) activity"/>
    <property type="evidence" value="ECO:0007669"/>
    <property type="project" value="UniProtKB-EC"/>
</dbReference>
<dbReference type="PANTHER" id="PTHR11496:SF102">
    <property type="entry name" value="ALCOHOL DEHYDROGENASE 4"/>
    <property type="match status" value="1"/>
</dbReference>
<dbReference type="Proteomes" id="UP000198460">
    <property type="component" value="Unassembled WGS sequence"/>
</dbReference>
<keyword evidence="3 7" id="KW-0560">Oxidoreductase</keyword>
<comment type="cofactor">
    <cofactor evidence="1">
        <name>Fe cation</name>
        <dbReference type="ChEBI" id="CHEBI:24875"/>
    </cofactor>
</comment>
<dbReference type="Pfam" id="PF00465">
    <property type="entry name" value="Fe-ADH"/>
    <property type="match status" value="1"/>
</dbReference>
<dbReference type="Gene3D" id="3.40.50.1970">
    <property type="match status" value="1"/>
</dbReference>
<dbReference type="AlphaFoldDB" id="A0A238HAN6"/>